<comment type="caution">
    <text evidence="1">The sequence shown here is derived from an EMBL/GenBank/DDBJ whole genome shotgun (WGS) entry which is preliminary data.</text>
</comment>
<dbReference type="Proteomes" id="UP001197847">
    <property type="component" value="Unassembled WGS sequence"/>
</dbReference>
<accession>A0AAW4WR65</accession>
<keyword evidence="1" id="KW-0647">Proteasome</keyword>
<sequence>QLLEKLRRKITGAATPDAANGWDDSRLKVIDLKWAALDSRDSVFAKLEPRTERVNAAADLARATTEPPENT</sequence>
<reference evidence="1" key="1">
    <citation type="submission" date="2021-10" db="EMBL/GenBank/DDBJ databases">
        <title>Collection of gut derived symbiotic bacterial strains cultured from healthy donors.</title>
        <authorList>
            <person name="Lin H."/>
            <person name="Littmann E."/>
            <person name="Claire K."/>
            <person name="Pamer E."/>
        </authorList>
    </citation>
    <scope>NUCLEOTIDE SEQUENCE</scope>
    <source>
        <strain evidence="1">MSK.22.92</strain>
    </source>
</reference>
<dbReference type="AlphaFoldDB" id="A0AAW4WR65"/>
<dbReference type="GO" id="GO:0000502">
    <property type="term" value="C:proteasome complex"/>
    <property type="evidence" value="ECO:0007669"/>
    <property type="project" value="UniProtKB-KW"/>
</dbReference>
<evidence type="ECO:0000313" key="1">
    <source>
        <dbReference type="EMBL" id="MCC2749088.1"/>
    </source>
</evidence>
<protein>
    <submittedName>
        <fullName evidence="1">Proteasome accessory factor PafA2 family protein</fullName>
    </submittedName>
</protein>
<proteinExistence type="predicted"/>
<evidence type="ECO:0000313" key="2">
    <source>
        <dbReference type="Proteomes" id="UP001197847"/>
    </source>
</evidence>
<feature type="non-terminal residue" evidence="1">
    <location>
        <position position="1"/>
    </location>
</feature>
<dbReference type="EMBL" id="JAJFBX010000541">
    <property type="protein sequence ID" value="MCC2749088.1"/>
    <property type="molecule type" value="Genomic_DNA"/>
</dbReference>
<dbReference type="GO" id="GO:0010498">
    <property type="term" value="P:proteasomal protein catabolic process"/>
    <property type="evidence" value="ECO:0007669"/>
    <property type="project" value="InterPro"/>
</dbReference>
<dbReference type="GO" id="GO:0019941">
    <property type="term" value="P:modification-dependent protein catabolic process"/>
    <property type="evidence" value="ECO:0007669"/>
    <property type="project" value="InterPro"/>
</dbReference>
<organism evidence="1 2">
    <name type="scientific">Agathobacter rectalis</name>
    <dbReference type="NCBI Taxonomy" id="39491"/>
    <lineage>
        <taxon>Bacteria</taxon>
        <taxon>Bacillati</taxon>
        <taxon>Bacillota</taxon>
        <taxon>Clostridia</taxon>
        <taxon>Lachnospirales</taxon>
        <taxon>Lachnospiraceae</taxon>
        <taxon>Agathobacter</taxon>
    </lineage>
</organism>
<dbReference type="InterPro" id="IPR004347">
    <property type="entry name" value="Pup_ligase/deamidase"/>
</dbReference>
<name>A0AAW4WR65_9FIRM</name>
<gene>
    <name evidence="1" type="ORF">LK487_19140</name>
</gene>
<dbReference type="Pfam" id="PF03136">
    <property type="entry name" value="Pup_ligase"/>
    <property type="match status" value="1"/>
</dbReference>
<feature type="non-terminal residue" evidence="1">
    <location>
        <position position="71"/>
    </location>
</feature>